<protein>
    <submittedName>
        <fullName evidence="3">FAD dependent oxidoreductase</fullName>
    </submittedName>
</protein>
<dbReference type="Gene3D" id="3.30.9.10">
    <property type="entry name" value="D-Amino Acid Oxidase, subunit A, domain 2"/>
    <property type="match status" value="1"/>
</dbReference>
<dbReference type="InterPro" id="IPR052745">
    <property type="entry name" value="G3P_Oxidase/Oxidoreductase"/>
</dbReference>
<feature type="domain" description="FAD dependent oxidoreductase" evidence="1">
    <location>
        <begin position="15"/>
        <end position="364"/>
    </location>
</feature>
<evidence type="ECO:0000313" key="4">
    <source>
        <dbReference type="Proteomes" id="UP000536624"/>
    </source>
</evidence>
<dbReference type="PANTHER" id="PTHR42720">
    <property type="entry name" value="GLYCEROL-3-PHOSPHATE DEHYDROGENASE"/>
    <property type="match status" value="1"/>
</dbReference>
<dbReference type="SUPFAM" id="SSF51905">
    <property type="entry name" value="FAD/NAD(P)-binding domain"/>
    <property type="match status" value="1"/>
</dbReference>
<dbReference type="AlphaFoldDB" id="A0A7X5XCF6"/>
<dbReference type="Proteomes" id="UP000536624">
    <property type="component" value="Unassembled WGS sequence"/>
</dbReference>
<gene>
    <name evidence="3" type="ORF">SMALB_8811</name>
</gene>
<name>A0A7X5XCF6_STRMQ</name>
<evidence type="ECO:0000259" key="2">
    <source>
        <dbReference type="Pfam" id="PF04324"/>
    </source>
</evidence>
<reference evidence="3 4" key="1">
    <citation type="submission" date="2020-02" db="EMBL/GenBank/DDBJ databases">
        <title>Streptomyces malaysiensis DSM14702 (JHCC583434, PFL_A843) Genome sequencing and assembly.</title>
        <authorList>
            <person name="Samborskyy M."/>
        </authorList>
    </citation>
    <scope>NUCLEOTIDE SEQUENCE [LARGE SCALE GENOMIC DNA]</scope>
    <source>
        <strain evidence="3 4">DSM 14702</strain>
    </source>
</reference>
<dbReference type="CDD" id="cd19946">
    <property type="entry name" value="GlpA-like_Fer2_BFD-like"/>
    <property type="match status" value="1"/>
</dbReference>
<dbReference type="Gene3D" id="1.10.10.1100">
    <property type="entry name" value="BFD-like [2Fe-2S]-binding domain"/>
    <property type="match status" value="1"/>
</dbReference>
<evidence type="ECO:0000259" key="1">
    <source>
        <dbReference type="Pfam" id="PF01266"/>
    </source>
</evidence>
<dbReference type="InterPro" id="IPR007419">
    <property type="entry name" value="BFD-like_2Fe2S-bd_dom"/>
</dbReference>
<evidence type="ECO:0000313" key="3">
    <source>
        <dbReference type="EMBL" id="NIY70680.1"/>
    </source>
</evidence>
<dbReference type="EMBL" id="JAALLH010000002">
    <property type="protein sequence ID" value="NIY70680.1"/>
    <property type="molecule type" value="Genomic_DNA"/>
</dbReference>
<dbReference type="SUPFAM" id="SSF54373">
    <property type="entry name" value="FAD-linked reductases, C-terminal domain"/>
    <property type="match status" value="1"/>
</dbReference>
<comment type="caution">
    <text evidence="3">The sequence shown here is derived from an EMBL/GenBank/DDBJ whole genome shotgun (WGS) entry which is preliminary data.</text>
</comment>
<dbReference type="PANTHER" id="PTHR42720:SF1">
    <property type="entry name" value="GLYCEROL 3-PHOSPHATE OXIDASE"/>
    <property type="match status" value="1"/>
</dbReference>
<dbReference type="Pfam" id="PF04324">
    <property type="entry name" value="Fer2_BFD"/>
    <property type="match status" value="1"/>
</dbReference>
<dbReference type="Pfam" id="PF01266">
    <property type="entry name" value="DAO"/>
    <property type="match status" value="1"/>
</dbReference>
<dbReference type="InterPro" id="IPR036188">
    <property type="entry name" value="FAD/NAD-bd_sf"/>
</dbReference>
<feature type="domain" description="BFD-like [2Fe-2S]-binding" evidence="2">
    <location>
        <begin position="409"/>
        <end position="459"/>
    </location>
</feature>
<dbReference type="Gene3D" id="3.50.50.60">
    <property type="entry name" value="FAD/NAD(P)-binding domain"/>
    <property type="match status" value="1"/>
</dbReference>
<sequence>MTVTTTGDLPDEVHDVAIVGAGVVGTAIARELARYRLRIALVEASDDVGNGTSKANTAILHTGFDATPGTLEARLVREGYQRLTAYAAETGIPLEPLGALLVAWDEEQLAALPALAEKAARNGYDETSILDADAVYAREPHLGPGALGALEVPGESIICPWTTTLAYATQAVRAGVDLHLNCPAGAITTGGDHHEIATPRGVLRTRHLVNAAGLYSDEINRRLGHEEFTVTPRRGQLIVFDKFARGLVDRILLPVPTALGKGVLVAPTVYGNVMLGPTAEDLDDKTATGSSADGLASLREKGARILPELPAEEVTAVYAGLRAATEHGDYQIHADPGRRYVAVGGIRSTGLTASMAIAAHVVELLTDCGLDPGPEREIEPVRMPTIGEAFPRPYQRADLIAADPAYGTVVCHCERVTRGEIRDALTATVPPASLDGIRRRTRALGGRCQGFFCGAEVRAQFEAATAAQDRTAQDRTEARR</sequence>
<accession>A0A7X5XCF6</accession>
<organism evidence="3 4">
    <name type="scientific">Streptomyces malaysiensis</name>
    <dbReference type="NCBI Taxonomy" id="92644"/>
    <lineage>
        <taxon>Bacteria</taxon>
        <taxon>Bacillati</taxon>
        <taxon>Actinomycetota</taxon>
        <taxon>Actinomycetes</taxon>
        <taxon>Kitasatosporales</taxon>
        <taxon>Streptomycetaceae</taxon>
        <taxon>Streptomyces</taxon>
        <taxon>Streptomyces violaceusniger group</taxon>
    </lineage>
</organism>
<dbReference type="InterPro" id="IPR041854">
    <property type="entry name" value="BFD-like_2Fe2S-bd_dom_sf"/>
</dbReference>
<dbReference type="RefSeq" id="WP_167505489.1">
    <property type="nucleotide sequence ID" value="NZ_JAALLH010000002.1"/>
</dbReference>
<proteinExistence type="predicted"/>
<dbReference type="InterPro" id="IPR006076">
    <property type="entry name" value="FAD-dep_OxRdtase"/>
</dbReference>